<dbReference type="EMBL" id="KV429039">
    <property type="protein sequence ID" value="KZT72736.1"/>
    <property type="molecule type" value="Genomic_DNA"/>
</dbReference>
<keyword evidence="15" id="KW-1185">Reference proteome</keyword>
<dbReference type="InterPro" id="IPR036388">
    <property type="entry name" value="WH-like_DNA-bd_sf"/>
</dbReference>
<keyword evidence="6 10" id="KW-0576">Peroxisome</keyword>
<evidence type="ECO:0000256" key="3">
    <source>
        <dbReference type="ARBA" id="ARBA00022927"/>
    </source>
</evidence>
<evidence type="ECO:0000256" key="5">
    <source>
        <dbReference type="ARBA" id="ARBA00023136"/>
    </source>
</evidence>
<evidence type="ECO:0000259" key="13">
    <source>
        <dbReference type="Pfam" id="PF04695"/>
    </source>
</evidence>
<comment type="subcellular location">
    <subcellularLocation>
        <location evidence="9 10">Peroxisome membrane</location>
    </subcellularLocation>
</comment>
<comment type="similarity">
    <text evidence="1 10">Belongs to the peroxin-14 family.</text>
</comment>
<keyword evidence="4" id="KW-0811">Translocation</keyword>
<reference evidence="14 15" key="1">
    <citation type="journal article" date="2016" name="Mol. Biol. Evol.">
        <title>Comparative Genomics of Early-Diverging Mushroom-Forming Fungi Provides Insights into the Origins of Lignocellulose Decay Capabilities.</title>
        <authorList>
            <person name="Nagy L.G."/>
            <person name="Riley R."/>
            <person name="Tritt A."/>
            <person name="Adam C."/>
            <person name="Daum C."/>
            <person name="Floudas D."/>
            <person name="Sun H."/>
            <person name="Yadav J.S."/>
            <person name="Pangilinan J."/>
            <person name="Larsson K.H."/>
            <person name="Matsuura K."/>
            <person name="Barry K."/>
            <person name="Labutti K."/>
            <person name="Kuo R."/>
            <person name="Ohm R.A."/>
            <person name="Bhattacharya S.S."/>
            <person name="Shirouzu T."/>
            <person name="Yoshinaga Y."/>
            <person name="Martin F.M."/>
            <person name="Grigoriev I.V."/>
            <person name="Hibbett D.S."/>
        </authorList>
    </citation>
    <scope>NUCLEOTIDE SEQUENCE [LARGE SCALE GENOMIC DNA]</scope>
    <source>
        <strain evidence="14 15">L-15889</strain>
    </source>
</reference>
<name>A0A165T011_9APHY</name>
<proteinExistence type="inferred from homology"/>
<dbReference type="PANTHER" id="PTHR23058">
    <property type="entry name" value="PEROXISOMAL MEMBRANE PROTEIN PEX14"/>
    <property type="match status" value="1"/>
</dbReference>
<evidence type="ECO:0000313" key="15">
    <source>
        <dbReference type="Proteomes" id="UP000076727"/>
    </source>
</evidence>
<sequence length="311" mass="34086">MPEMTTSTPDRQELIRNAVVFLADPKTQASPLAQRVQFLEAKGLNNVEIDEAMRQAALQREQIAQGSSALPYTSAYGPVYGSPPFAPQSPVQPWDWRDYFITAVISGGVAYVAASLFRKFVVPHLRPPSATAYEADRDALASQFDVAEALLKEIQTESAAVRLAVEQQNEKVEKATHDVEEVVKEMREGDSRVRDEMREIRDEISNIREMLPKMMEKNKESQQQTLAELQQELKSMKALLLSRGPSSPSGFSTPIVPSKPAIPAWQLAATPPTSTTTILPSPYPPSMSPPLPNGKGKGVDIPSDSSATPES</sequence>
<keyword evidence="2 10" id="KW-0813">Transport</keyword>
<dbReference type="GO" id="GO:0005102">
    <property type="term" value="F:signaling receptor binding"/>
    <property type="evidence" value="ECO:0007669"/>
    <property type="project" value="TreeGrafter"/>
</dbReference>
<dbReference type="InterPro" id="IPR006785">
    <property type="entry name" value="Pex14_N"/>
</dbReference>
<dbReference type="GO" id="GO:0005778">
    <property type="term" value="C:peroxisomal membrane"/>
    <property type="evidence" value="ECO:0007669"/>
    <property type="project" value="UniProtKB-SubCell"/>
</dbReference>
<dbReference type="InterPro" id="IPR025655">
    <property type="entry name" value="PEX14"/>
</dbReference>
<evidence type="ECO:0000256" key="1">
    <source>
        <dbReference type="ARBA" id="ARBA00005443"/>
    </source>
</evidence>
<evidence type="ECO:0000256" key="7">
    <source>
        <dbReference type="ARBA" id="ARBA00029502"/>
    </source>
</evidence>
<protein>
    <recommendedName>
        <fullName evidence="7 10">Peroxisomal membrane protein PEX14</fullName>
    </recommendedName>
    <alternativeName>
        <fullName evidence="8 10">Peroxin-14</fullName>
    </alternativeName>
</protein>
<evidence type="ECO:0000256" key="9">
    <source>
        <dbReference type="ARBA" id="ARBA00046271"/>
    </source>
</evidence>
<dbReference type="OrthoDB" id="5549158at2759"/>
<feature type="region of interest" description="Disordered" evidence="12">
    <location>
        <begin position="266"/>
        <end position="311"/>
    </location>
</feature>
<dbReference type="Gene3D" id="1.10.10.10">
    <property type="entry name" value="Winged helix-like DNA-binding domain superfamily/Winged helix DNA-binding domain"/>
    <property type="match status" value="1"/>
</dbReference>
<dbReference type="GO" id="GO:1990429">
    <property type="term" value="C:peroxisomal importomer complex"/>
    <property type="evidence" value="ECO:0007669"/>
    <property type="project" value="TreeGrafter"/>
</dbReference>
<evidence type="ECO:0000256" key="6">
    <source>
        <dbReference type="ARBA" id="ARBA00023140"/>
    </source>
</evidence>
<evidence type="ECO:0000256" key="12">
    <source>
        <dbReference type="SAM" id="MobiDB-lite"/>
    </source>
</evidence>
<dbReference type="PANTHER" id="PTHR23058:SF0">
    <property type="entry name" value="PEROXISOMAL MEMBRANE PROTEIN PEX14"/>
    <property type="match status" value="1"/>
</dbReference>
<evidence type="ECO:0000256" key="10">
    <source>
        <dbReference type="RuleBase" id="RU367032"/>
    </source>
</evidence>
<dbReference type="STRING" id="1314783.A0A165T011"/>
<keyword evidence="3 10" id="KW-0653">Protein transport</keyword>
<gene>
    <name evidence="14" type="ORF">DAEQUDRAFT_704347</name>
</gene>
<dbReference type="Pfam" id="PF04695">
    <property type="entry name" value="Pex14_N"/>
    <property type="match status" value="1"/>
</dbReference>
<evidence type="ECO:0000256" key="8">
    <source>
        <dbReference type="ARBA" id="ARBA00029691"/>
    </source>
</evidence>
<feature type="coiled-coil region" evidence="11">
    <location>
        <begin position="137"/>
        <end position="185"/>
    </location>
</feature>
<keyword evidence="11" id="KW-0175">Coiled coil</keyword>
<feature type="domain" description="Peroxisome membrane anchor protein Pex14p N-terminal" evidence="13">
    <location>
        <begin position="10"/>
        <end position="54"/>
    </location>
</feature>
<feature type="compositionally biased region" description="Pro residues" evidence="12">
    <location>
        <begin position="281"/>
        <end position="292"/>
    </location>
</feature>
<organism evidence="14 15">
    <name type="scientific">Daedalea quercina L-15889</name>
    <dbReference type="NCBI Taxonomy" id="1314783"/>
    <lineage>
        <taxon>Eukaryota</taxon>
        <taxon>Fungi</taxon>
        <taxon>Dikarya</taxon>
        <taxon>Basidiomycota</taxon>
        <taxon>Agaricomycotina</taxon>
        <taxon>Agaricomycetes</taxon>
        <taxon>Polyporales</taxon>
        <taxon>Fomitopsis</taxon>
    </lineage>
</organism>
<comment type="function">
    <text evidence="10">Component of the PEX13-PEX14 docking complex, a translocon channel that specifically mediates the import of peroxisomal cargo proteins bound to PEX5 receptor. The PEX13-PEX14 docking complex forms a large import pore which can be opened to a diameter of about 9 nm. Mechanistically, PEX5 receptor along with cargo proteins associates with the PEX14 subunit of the PEX13-PEX14 docking complex in the cytosol, leading to the insertion of the receptor into the organelle membrane with the concomitant translocation of the cargo into the peroxisome matrix.</text>
</comment>
<dbReference type="GO" id="GO:0016560">
    <property type="term" value="P:protein import into peroxisome matrix, docking"/>
    <property type="evidence" value="ECO:0007669"/>
    <property type="project" value="UniProtKB-UniRule"/>
</dbReference>
<evidence type="ECO:0000256" key="11">
    <source>
        <dbReference type="SAM" id="Coils"/>
    </source>
</evidence>
<feature type="compositionally biased region" description="Low complexity" evidence="12">
    <location>
        <begin position="270"/>
        <end position="280"/>
    </location>
</feature>
<keyword evidence="5 10" id="KW-0472">Membrane</keyword>
<dbReference type="AlphaFoldDB" id="A0A165T011"/>
<evidence type="ECO:0000313" key="14">
    <source>
        <dbReference type="EMBL" id="KZT72736.1"/>
    </source>
</evidence>
<evidence type="ECO:0000256" key="2">
    <source>
        <dbReference type="ARBA" id="ARBA00022448"/>
    </source>
</evidence>
<accession>A0A165T011</accession>
<evidence type="ECO:0000256" key="4">
    <source>
        <dbReference type="ARBA" id="ARBA00023010"/>
    </source>
</evidence>
<dbReference type="Proteomes" id="UP000076727">
    <property type="component" value="Unassembled WGS sequence"/>
</dbReference>